<gene>
    <name evidence="4" type="primary">LOC101786997</name>
</gene>
<dbReference type="InterPro" id="IPR006927">
    <property type="entry name" value="DUF639"/>
</dbReference>
<reference evidence="4" key="2">
    <citation type="submission" date="2018-08" db="UniProtKB">
        <authorList>
            <consortium name="EnsemblPlants"/>
        </authorList>
    </citation>
    <scope>IDENTIFICATION</scope>
    <source>
        <strain evidence="4">Yugu1</strain>
    </source>
</reference>
<feature type="region of interest" description="Disordered" evidence="2">
    <location>
        <begin position="1"/>
        <end position="20"/>
    </location>
</feature>
<dbReference type="AlphaFoldDB" id="K4AMB2"/>
<dbReference type="EnsemblPlants" id="KQK92502">
    <property type="protein sequence ID" value="KQK92502"/>
    <property type="gene ID" value="SETIT_040050mg"/>
</dbReference>
<dbReference type="Pfam" id="PF04842">
    <property type="entry name" value="DUF639"/>
    <property type="match status" value="1"/>
</dbReference>
<evidence type="ECO:0000256" key="1">
    <source>
        <dbReference type="SAM" id="Coils"/>
    </source>
</evidence>
<reference evidence="5" key="1">
    <citation type="journal article" date="2012" name="Nat. Biotechnol.">
        <title>Reference genome sequence of the model plant Setaria.</title>
        <authorList>
            <person name="Bennetzen J.L."/>
            <person name="Schmutz J."/>
            <person name="Wang H."/>
            <person name="Percifield R."/>
            <person name="Hawkins J."/>
            <person name="Pontaroli A.C."/>
            <person name="Estep M."/>
            <person name="Feng L."/>
            <person name="Vaughn J.N."/>
            <person name="Grimwood J."/>
            <person name="Jenkins J."/>
            <person name="Barry K."/>
            <person name="Lindquist E."/>
            <person name="Hellsten U."/>
            <person name="Deshpande S."/>
            <person name="Wang X."/>
            <person name="Wu X."/>
            <person name="Mitros T."/>
            <person name="Triplett J."/>
            <person name="Yang X."/>
            <person name="Ye C.Y."/>
            <person name="Mauro-Herrera M."/>
            <person name="Wang L."/>
            <person name="Li P."/>
            <person name="Sharma M."/>
            <person name="Sharma R."/>
            <person name="Ronald P.C."/>
            <person name="Panaud O."/>
            <person name="Kellogg E.A."/>
            <person name="Brutnell T.P."/>
            <person name="Doust A.N."/>
            <person name="Tuskan G.A."/>
            <person name="Rokhsar D."/>
            <person name="Devos K.M."/>
        </authorList>
    </citation>
    <scope>NUCLEOTIDE SEQUENCE [LARGE SCALE GENOMIC DNA]</scope>
    <source>
        <strain evidence="5">cv. Yugu1</strain>
    </source>
</reference>
<keyword evidence="3" id="KW-0812">Transmembrane</keyword>
<feature type="transmembrane region" description="Helical" evidence="3">
    <location>
        <begin position="617"/>
        <end position="636"/>
    </location>
</feature>
<dbReference type="OMA" id="GFMVWAR"/>
<dbReference type="Gramene" id="KQK92502">
    <property type="protein sequence ID" value="KQK92502"/>
    <property type="gene ID" value="SETIT_040050mg"/>
</dbReference>
<dbReference type="EMBL" id="AGNK02006128">
    <property type="status" value="NOT_ANNOTATED_CDS"/>
    <property type="molecule type" value="Genomic_DNA"/>
</dbReference>
<proteinExistence type="predicted"/>
<evidence type="ECO:0000256" key="2">
    <source>
        <dbReference type="SAM" id="MobiDB-lite"/>
    </source>
</evidence>
<dbReference type="HOGENOM" id="CLU_007765_1_0_1"/>
<dbReference type="PANTHER" id="PTHR31860">
    <property type="entry name" value="HEAT-INDUCIBLE TRANSCRIPTION REPRESSOR (DUF639)-RELATED"/>
    <property type="match status" value="1"/>
</dbReference>
<keyword evidence="1" id="KW-0175">Coiled coil</keyword>
<evidence type="ECO:0000313" key="5">
    <source>
        <dbReference type="Proteomes" id="UP000004995"/>
    </source>
</evidence>
<evidence type="ECO:0000256" key="3">
    <source>
        <dbReference type="SAM" id="Phobius"/>
    </source>
</evidence>
<evidence type="ECO:0000313" key="4">
    <source>
        <dbReference type="EnsemblPlants" id="KQK92502"/>
    </source>
</evidence>
<dbReference type="FunCoup" id="K4AMB2">
    <property type="interactions" value="2339"/>
</dbReference>
<feature type="compositionally biased region" description="Low complexity" evidence="2">
    <location>
        <begin position="79"/>
        <end position="89"/>
    </location>
</feature>
<protein>
    <submittedName>
        <fullName evidence="4">Uncharacterized protein</fullName>
    </submittedName>
</protein>
<feature type="coiled-coil region" evidence="1">
    <location>
        <begin position="537"/>
        <end position="567"/>
    </location>
</feature>
<feature type="compositionally biased region" description="Gly residues" evidence="2">
    <location>
        <begin position="90"/>
        <end position="100"/>
    </location>
</feature>
<keyword evidence="3" id="KW-1133">Transmembrane helix</keyword>
<accession>K4AMB2</accession>
<dbReference type="InParanoid" id="K4AMB2"/>
<dbReference type="eggNOG" id="ENOG502QVNF">
    <property type="taxonomic scope" value="Eukaryota"/>
</dbReference>
<dbReference type="Proteomes" id="UP000004995">
    <property type="component" value="Unassembled WGS sequence"/>
</dbReference>
<organism evidence="4 5">
    <name type="scientific">Setaria italica</name>
    <name type="common">Foxtail millet</name>
    <name type="synonym">Panicum italicum</name>
    <dbReference type="NCBI Taxonomy" id="4555"/>
    <lineage>
        <taxon>Eukaryota</taxon>
        <taxon>Viridiplantae</taxon>
        <taxon>Streptophyta</taxon>
        <taxon>Embryophyta</taxon>
        <taxon>Tracheophyta</taxon>
        <taxon>Spermatophyta</taxon>
        <taxon>Magnoliopsida</taxon>
        <taxon>Liliopsida</taxon>
        <taxon>Poales</taxon>
        <taxon>Poaceae</taxon>
        <taxon>PACMAD clade</taxon>
        <taxon>Panicoideae</taxon>
        <taxon>Panicodae</taxon>
        <taxon>Paniceae</taxon>
        <taxon>Cenchrinae</taxon>
        <taxon>Setaria</taxon>
    </lineage>
</organism>
<name>K4AMB2_SETIT</name>
<keyword evidence="5" id="KW-1185">Reference proteome</keyword>
<feature type="region of interest" description="Disordered" evidence="2">
    <location>
        <begin position="72"/>
        <end position="102"/>
    </location>
</feature>
<dbReference type="PANTHER" id="PTHR31860:SF5">
    <property type="entry name" value="ARGH (DUF639)"/>
    <property type="match status" value="1"/>
</dbReference>
<feature type="transmembrane region" description="Helical" evidence="3">
    <location>
        <begin position="702"/>
        <end position="731"/>
    </location>
</feature>
<keyword evidence="3" id="KW-0472">Membrane</keyword>
<sequence length="768" mass="84229">MGPRGTESGGRRTWPAGAGDACGGRRGEVAGCMCSCTAVAHQQIGARTDPDGRLLRRRIQCAHAAAMDMGVESREKSAAEAGGAAPAAGAGTGNKAGGGGGRKHLSSIANHVLRQCSLTLGRSVNDLVADFELGLKTAAVDNYSRKLVEFCSLQALQIITSHDIGEKISEGSLSRFTFDMMLAWETPTPSDQQITMESVAKEREDRKEPLGANEAVMGDETSLFYSDMMPLLVNEEPTVGEEAYVWFGSVFPLACDVVNARFTFEALTATTANRLHYPAYDKFLKEMDKSFKFLQNLPTPTGIEFAEDEFILHMEGTAGTQRVVRHIGTSSWPGRVTLTNKALYFEASGKFSYESAIKADLSDTGIQHQINTASTGPFGVPLFDKAIVFESLSEPLVLEFPEMTSSTRRDMWLTLIREVIFIHRFISMYNLESPIHKWEVHSRIILGVIRLHAAREMLRMSPPSPSSFLVFSLYDDLPKGDFVLEQLASNLKQTSTITRLSASYVFKGLSKSSYVIPLSAEIAKDHDTDSSGHEQPLASLENKIDQAKDEAREVTAANAAIEGMQEEGITDSLLVLVGLVGPIGKLRPLVQQIISWERPFVTGSVLAVTLLTIYNEWFNYMLAASLILAVGVMVWARQRKIGKICSEVIIDTSSDKTTMESIVEAQQSLRKVHEYIKTANVVILRLWSIALARSPKHTETMIWMLTGSAVVAAVIPFKFILIGLAAGGFVANTRVAKAVSNPQGGRRWREWWESIPAVPVRTVDKNEL</sequence>
<dbReference type="STRING" id="4555.K4AMB2"/>